<evidence type="ECO:0000313" key="2">
    <source>
        <dbReference type="Proteomes" id="UP000034299"/>
    </source>
</evidence>
<dbReference type="PIRSF" id="PIRSF019169">
    <property type="entry name" value="PilM"/>
    <property type="match status" value="1"/>
</dbReference>
<dbReference type="InterPro" id="IPR043129">
    <property type="entry name" value="ATPase_NBD"/>
</dbReference>
<dbReference type="Gene3D" id="3.30.1490.300">
    <property type="match status" value="1"/>
</dbReference>
<dbReference type="NCBIfam" id="TIGR01175">
    <property type="entry name" value="pilM"/>
    <property type="match status" value="1"/>
</dbReference>
<comment type="caution">
    <text evidence="1">The sequence shown here is derived from an EMBL/GenBank/DDBJ whole genome shotgun (WGS) entry which is preliminary data.</text>
</comment>
<sequence length="353" mass="38993">MWPFSKPKNFLAVDIGTHGIKLVELQKRGKRAHLFTYAYTDKELSQDQADGHFLNAEAVIDLLKKMVQKSKAVSRQAVASLPASAVFSSIVNIPLISKKEEKDAFIKREAEKLVTIPLTETVLDWKIVAWNNGKEKNEMALLTAAPKKLIASYSEIFKLAGLNLLSLDTEANALISALIGKDPAPTLLIDMGATQTDFFLVEKGIPLFFHSIQMGGRGFTDIIKNTLGVSSEEAEQIKRDLPNHGLGGKTLSGFPAIFEPVLSSLVETIKYSFEIYSKQKENSTARPEKIILTGGSALIPFLDTRLAELLNLKVYIGDPWARIIYDQSLKPTLDQIGPRFSIPIGLALKKIEE</sequence>
<evidence type="ECO:0000313" key="1">
    <source>
        <dbReference type="EMBL" id="KKS12666.1"/>
    </source>
</evidence>
<dbReference type="AlphaFoldDB" id="A0A0G0YSK8"/>
<dbReference type="Gene3D" id="3.30.420.40">
    <property type="match status" value="2"/>
</dbReference>
<dbReference type="EMBL" id="LCBP01000027">
    <property type="protein sequence ID" value="KKS12666.1"/>
    <property type="molecule type" value="Genomic_DNA"/>
</dbReference>
<accession>A0A0G0YSK8</accession>
<proteinExistence type="predicted"/>
<dbReference type="Proteomes" id="UP000034299">
    <property type="component" value="Unassembled WGS sequence"/>
</dbReference>
<dbReference type="SUPFAM" id="SSF53067">
    <property type="entry name" value="Actin-like ATPase domain"/>
    <property type="match status" value="2"/>
</dbReference>
<name>A0A0G0YSK8_9BACT</name>
<organism evidence="1 2">
    <name type="scientific">Candidatus Magasanikbacteria bacterium GW2011_GWA2_41_55</name>
    <dbReference type="NCBI Taxonomy" id="1619038"/>
    <lineage>
        <taxon>Bacteria</taxon>
        <taxon>Candidatus Magasanikiibacteriota</taxon>
    </lineage>
</organism>
<dbReference type="PANTHER" id="PTHR32432:SF3">
    <property type="entry name" value="ETHANOLAMINE UTILIZATION PROTEIN EUTJ"/>
    <property type="match status" value="1"/>
</dbReference>
<protein>
    <submittedName>
        <fullName evidence="1">Type IV pilus biogenesis protein PilM</fullName>
    </submittedName>
</protein>
<dbReference type="Pfam" id="PF11104">
    <property type="entry name" value="PilM_2"/>
    <property type="match status" value="1"/>
</dbReference>
<dbReference type="PANTHER" id="PTHR32432">
    <property type="entry name" value="CELL DIVISION PROTEIN FTSA-RELATED"/>
    <property type="match status" value="1"/>
</dbReference>
<dbReference type="CDD" id="cd24049">
    <property type="entry name" value="ASKHA_NBD_PilM"/>
    <property type="match status" value="1"/>
</dbReference>
<gene>
    <name evidence="1" type="ORF">UU69_C0027G0004</name>
</gene>
<dbReference type="InterPro" id="IPR005883">
    <property type="entry name" value="PilM"/>
</dbReference>
<reference evidence="1 2" key="1">
    <citation type="journal article" date="2015" name="Nature">
        <title>rRNA introns, odd ribosomes, and small enigmatic genomes across a large radiation of phyla.</title>
        <authorList>
            <person name="Brown C.T."/>
            <person name="Hug L.A."/>
            <person name="Thomas B.C."/>
            <person name="Sharon I."/>
            <person name="Castelle C.J."/>
            <person name="Singh A."/>
            <person name="Wilkins M.J."/>
            <person name="Williams K.H."/>
            <person name="Banfield J.F."/>
        </authorList>
    </citation>
    <scope>NUCLEOTIDE SEQUENCE [LARGE SCALE GENOMIC DNA]</scope>
</reference>
<dbReference type="InterPro" id="IPR050696">
    <property type="entry name" value="FtsA/MreB"/>
</dbReference>